<accession>A0A371G563</accession>
<reference evidence="1" key="1">
    <citation type="submission" date="2018-05" db="EMBL/GenBank/DDBJ databases">
        <title>Draft genome of Mucuna pruriens seed.</title>
        <authorList>
            <person name="Nnadi N.E."/>
            <person name="Vos R."/>
            <person name="Hasami M.H."/>
            <person name="Devisetty U.K."/>
            <person name="Aguiy J.C."/>
        </authorList>
    </citation>
    <scope>NUCLEOTIDE SEQUENCE [LARGE SCALE GENOMIC DNA]</scope>
    <source>
        <strain evidence="1">JCA_2017</strain>
    </source>
</reference>
<comment type="caution">
    <text evidence="1">The sequence shown here is derived from an EMBL/GenBank/DDBJ whole genome shotgun (WGS) entry which is preliminary data.</text>
</comment>
<sequence>MGPLKPCYLQDEHINAYVTQVNLFTNDGAILCRVFPISLKGDNSKLGLELGSSPSLDDHGAETRTILE</sequence>
<dbReference type="EMBL" id="QJKJ01006722">
    <property type="protein sequence ID" value="RDX85709.1"/>
    <property type="molecule type" value="Genomic_DNA"/>
</dbReference>
<feature type="non-terminal residue" evidence="1">
    <location>
        <position position="1"/>
    </location>
</feature>
<gene>
    <name evidence="1" type="ORF">CR513_33070</name>
</gene>
<proteinExistence type="predicted"/>
<evidence type="ECO:0000313" key="1">
    <source>
        <dbReference type="EMBL" id="RDX85709.1"/>
    </source>
</evidence>
<organism evidence="1 2">
    <name type="scientific">Mucuna pruriens</name>
    <name type="common">Velvet bean</name>
    <name type="synonym">Dolichos pruriens</name>
    <dbReference type="NCBI Taxonomy" id="157652"/>
    <lineage>
        <taxon>Eukaryota</taxon>
        <taxon>Viridiplantae</taxon>
        <taxon>Streptophyta</taxon>
        <taxon>Embryophyta</taxon>
        <taxon>Tracheophyta</taxon>
        <taxon>Spermatophyta</taxon>
        <taxon>Magnoliopsida</taxon>
        <taxon>eudicotyledons</taxon>
        <taxon>Gunneridae</taxon>
        <taxon>Pentapetalae</taxon>
        <taxon>rosids</taxon>
        <taxon>fabids</taxon>
        <taxon>Fabales</taxon>
        <taxon>Fabaceae</taxon>
        <taxon>Papilionoideae</taxon>
        <taxon>50 kb inversion clade</taxon>
        <taxon>NPAAA clade</taxon>
        <taxon>indigoferoid/millettioid clade</taxon>
        <taxon>Phaseoleae</taxon>
        <taxon>Mucuna</taxon>
    </lineage>
</organism>
<dbReference type="Proteomes" id="UP000257109">
    <property type="component" value="Unassembled WGS sequence"/>
</dbReference>
<dbReference type="AlphaFoldDB" id="A0A371G563"/>
<protein>
    <submittedName>
        <fullName evidence="1">Uncharacterized protein</fullName>
    </submittedName>
</protein>
<name>A0A371G563_MUCPR</name>
<evidence type="ECO:0000313" key="2">
    <source>
        <dbReference type="Proteomes" id="UP000257109"/>
    </source>
</evidence>
<keyword evidence="2" id="KW-1185">Reference proteome</keyword>
<dbReference type="OrthoDB" id="1426925at2759"/>